<dbReference type="SMART" id="SM00829">
    <property type="entry name" value="PKS_ER"/>
    <property type="match status" value="1"/>
</dbReference>
<protein>
    <submittedName>
        <fullName evidence="9">GroES-like protein</fullName>
    </submittedName>
</protein>
<evidence type="ECO:0000256" key="2">
    <source>
        <dbReference type="ARBA" id="ARBA00008072"/>
    </source>
</evidence>
<dbReference type="SUPFAM" id="SSF50129">
    <property type="entry name" value="GroES-like"/>
    <property type="match status" value="1"/>
</dbReference>
<keyword evidence="5" id="KW-0560">Oxidoreductase</keyword>
<dbReference type="Pfam" id="PF08240">
    <property type="entry name" value="ADH_N"/>
    <property type="match status" value="1"/>
</dbReference>
<dbReference type="EMBL" id="KZ819605">
    <property type="protein sequence ID" value="PWN32955.1"/>
    <property type="molecule type" value="Genomic_DNA"/>
</dbReference>
<dbReference type="Gene3D" id="3.90.180.10">
    <property type="entry name" value="Medium-chain alcohol dehydrogenases, catalytic domain"/>
    <property type="match status" value="1"/>
</dbReference>
<dbReference type="InParanoid" id="A0A316VBM3"/>
<dbReference type="InterPro" id="IPR020843">
    <property type="entry name" value="ER"/>
</dbReference>
<dbReference type="PANTHER" id="PTHR43161">
    <property type="entry name" value="SORBITOL DEHYDROGENASE"/>
    <property type="match status" value="1"/>
</dbReference>
<dbReference type="InterPro" id="IPR036291">
    <property type="entry name" value="NAD(P)-bd_dom_sf"/>
</dbReference>
<evidence type="ECO:0000313" key="10">
    <source>
        <dbReference type="Proteomes" id="UP000245771"/>
    </source>
</evidence>
<dbReference type="GO" id="GO:0006062">
    <property type="term" value="P:sorbitol catabolic process"/>
    <property type="evidence" value="ECO:0007669"/>
    <property type="project" value="TreeGrafter"/>
</dbReference>
<keyword evidence="3 7" id="KW-0479">Metal-binding</keyword>
<evidence type="ECO:0000256" key="5">
    <source>
        <dbReference type="ARBA" id="ARBA00023002"/>
    </source>
</evidence>
<dbReference type="STRING" id="1280837.A0A316VBM3"/>
<evidence type="ECO:0000256" key="3">
    <source>
        <dbReference type="ARBA" id="ARBA00022723"/>
    </source>
</evidence>
<accession>A0A316VBM3</accession>
<dbReference type="PROSITE" id="PS00059">
    <property type="entry name" value="ADH_ZINC"/>
    <property type="match status" value="1"/>
</dbReference>
<evidence type="ECO:0000256" key="7">
    <source>
        <dbReference type="RuleBase" id="RU361277"/>
    </source>
</evidence>
<dbReference type="AlphaFoldDB" id="A0A316VBM3"/>
<gene>
    <name evidence="9" type="ORF">FA14DRAFT_165615</name>
</gene>
<dbReference type="GO" id="GO:0008270">
    <property type="term" value="F:zinc ion binding"/>
    <property type="evidence" value="ECO:0007669"/>
    <property type="project" value="InterPro"/>
</dbReference>
<dbReference type="CDD" id="cd05285">
    <property type="entry name" value="sorbitol_DH"/>
    <property type="match status" value="1"/>
</dbReference>
<dbReference type="SUPFAM" id="SSF51735">
    <property type="entry name" value="NAD(P)-binding Rossmann-fold domains"/>
    <property type="match status" value="1"/>
</dbReference>
<dbReference type="InterPro" id="IPR002328">
    <property type="entry name" value="ADH_Zn_CS"/>
</dbReference>
<dbReference type="GeneID" id="37021749"/>
<organism evidence="9 10">
    <name type="scientific">Meira miltonrushii</name>
    <dbReference type="NCBI Taxonomy" id="1280837"/>
    <lineage>
        <taxon>Eukaryota</taxon>
        <taxon>Fungi</taxon>
        <taxon>Dikarya</taxon>
        <taxon>Basidiomycota</taxon>
        <taxon>Ustilaginomycotina</taxon>
        <taxon>Exobasidiomycetes</taxon>
        <taxon>Exobasidiales</taxon>
        <taxon>Brachybasidiaceae</taxon>
        <taxon>Meira</taxon>
    </lineage>
</organism>
<evidence type="ECO:0000256" key="1">
    <source>
        <dbReference type="ARBA" id="ARBA00001947"/>
    </source>
</evidence>
<dbReference type="Pfam" id="PF00107">
    <property type="entry name" value="ADH_zinc_N"/>
    <property type="match status" value="1"/>
</dbReference>
<evidence type="ECO:0000259" key="8">
    <source>
        <dbReference type="SMART" id="SM00829"/>
    </source>
</evidence>
<dbReference type="OrthoDB" id="5363962at2759"/>
<keyword evidence="4 7" id="KW-0862">Zinc</keyword>
<dbReference type="InterPro" id="IPR013154">
    <property type="entry name" value="ADH-like_N"/>
</dbReference>
<dbReference type="InterPro" id="IPR011032">
    <property type="entry name" value="GroES-like_sf"/>
</dbReference>
<dbReference type="InterPro" id="IPR013149">
    <property type="entry name" value="ADH-like_C"/>
</dbReference>
<dbReference type="GO" id="GO:0003939">
    <property type="term" value="F:L-iditol 2-dehydrogenase (NAD+) activity"/>
    <property type="evidence" value="ECO:0007669"/>
    <property type="project" value="TreeGrafter"/>
</dbReference>
<comment type="cofactor">
    <cofactor evidence="1 7">
        <name>Zn(2+)</name>
        <dbReference type="ChEBI" id="CHEBI:29105"/>
    </cofactor>
</comment>
<feature type="domain" description="Enoyl reductase (ER)" evidence="8">
    <location>
        <begin position="6"/>
        <end position="365"/>
    </location>
</feature>
<sequence length="372" mass="40201">MAVLHGPNDLRIEERVTSAPLQDEVQIHIRATGLCGSDLHYYCHGKNGQFALQHPMCLGHESVGEIVAFGPSSAKSKQLKLQQRIAIEPGRNCEQCSYCQSGKYNLCKNMRFASSAKTAPHLHGTLQRFINWPTRLCHPLPDHVDMHSAALAEPLAVVLQAFKRSRFVKGQSVLVIGAGAVGLLACAASKHFQACNTSAIDVSQNRLDLASSLGWCDSTYLNTNANQFADEKELVQHIKSTLEGIDQDGFDVVYECTGVPTCVRSAIHAAKPGGVVCMIGMGHPTMTLPMDAAALREVDIVGVFRYANMFPQAIELLSNSPVMASLHNGKPIVQAILSHKFPLSKADQAFETMKAGVSADGKGVIKAMVVDE</sequence>
<reference evidence="9 10" key="1">
    <citation type="journal article" date="2018" name="Mol. Biol. Evol.">
        <title>Broad Genomic Sampling Reveals a Smut Pathogenic Ancestry of the Fungal Clade Ustilaginomycotina.</title>
        <authorList>
            <person name="Kijpornyongpan T."/>
            <person name="Mondo S.J."/>
            <person name="Barry K."/>
            <person name="Sandor L."/>
            <person name="Lee J."/>
            <person name="Lipzen A."/>
            <person name="Pangilinan J."/>
            <person name="LaButti K."/>
            <person name="Hainaut M."/>
            <person name="Henrissat B."/>
            <person name="Grigoriev I.V."/>
            <person name="Spatafora J.W."/>
            <person name="Aime M.C."/>
        </authorList>
    </citation>
    <scope>NUCLEOTIDE SEQUENCE [LARGE SCALE GENOMIC DNA]</scope>
    <source>
        <strain evidence="9 10">MCA 3882</strain>
    </source>
</reference>
<dbReference type="RefSeq" id="XP_025353257.1">
    <property type="nucleotide sequence ID" value="XM_025499968.1"/>
</dbReference>
<dbReference type="Gene3D" id="3.40.50.720">
    <property type="entry name" value="NAD(P)-binding Rossmann-like Domain"/>
    <property type="match status" value="1"/>
</dbReference>
<dbReference type="Proteomes" id="UP000245771">
    <property type="component" value="Unassembled WGS sequence"/>
</dbReference>
<keyword evidence="10" id="KW-1185">Reference proteome</keyword>
<proteinExistence type="inferred from homology"/>
<keyword evidence="6" id="KW-0520">NAD</keyword>
<dbReference type="InterPro" id="IPR045306">
    <property type="entry name" value="SDH-like"/>
</dbReference>
<dbReference type="PANTHER" id="PTHR43161:SF25">
    <property type="entry name" value="ALCOHOL DEHYDROGENASE, PUTATIVE (AFU_ORTHOLOGUE AFUA_1G14390)-RELATED"/>
    <property type="match status" value="1"/>
</dbReference>
<evidence type="ECO:0000313" key="9">
    <source>
        <dbReference type="EMBL" id="PWN32955.1"/>
    </source>
</evidence>
<dbReference type="FunFam" id="3.40.50.720:FF:000068">
    <property type="entry name" value="Sorbitol dehydrogenase"/>
    <property type="match status" value="1"/>
</dbReference>
<evidence type="ECO:0000256" key="4">
    <source>
        <dbReference type="ARBA" id="ARBA00022833"/>
    </source>
</evidence>
<name>A0A316VBM3_9BASI</name>
<comment type="similarity">
    <text evidence="2 7">Belongs to the zinc-containing alcohol dehydrogenase family.</text>
</comment>
<evidence type="ECO:0000256" key="6">
    <source>
        <dbReference type="ARBA" id="ARBA00023027"/>
    </source>
</evidence>